<evidence type="ECO:0008006" key="4">
    <source>
        <dbReference type="Google" id="ProtNLM"/>
    </source>
</evidence>
<dbReference type="PANTHER" id="PTHR16076">
    <property type="entry name" value="CYTOSKELETON ASSOCIATED PROTEIN 2-RELATED"/>
    <property type="match status" value="1"/>
</dbReference>
<dbReference type="AlphaFoldDB" id="A0A067QRF4"/>
<evidence type="ECO:0000256" key="1">
    <source>
        <dbReference type="SAM" id="MobiDB-lite"/>
    </source>
</evidence>
<name>A0A067QRF4_ZOONE</name>
<evidence type="ECO:0000313" key="3">
    <source>
        <dbReference type="Proteomes" id="UP000027135"/>
    </source>
</evidence>
<organism evidence="2 3">
    <name type="scientific">Zootermopsis nevadensis</name>
    <name type="common">Dampwood termite</name>
    <dbReference type="NCBI Taxonomy" id="136037"/>
    <lineage>
        <taxon>Eukaryota</taxon>
        <taxon>Metazoa</taxon>
        <taxon>Ecdysozoa</taxon>
        <taxon>Arthropoda</taxon>
        <taxon>Hexapoda</taxon>
        <taxon>Insecta</taxon>
        <taxon>Pterygota</taxon>
        <taxon>Neoptera</taxon>
        <taxon>Polyneoptera</taxon>
        <taxon>Dictyoptera</taxon>
        <taxon>Blattodea</taxon>
        <taxon>Blattoidea</taxon>
        <taxon>Termitoidae</taxon>
        <taxon>Termopsidae</taxon>
        <taxon>Zootermopsis</taxon>
    </lineage>
</organism>
<feature type="compositionally biased region" description="Low complexity" evidence="1">
    <location>
        <begin position="51"/>
        <end position="61"/>
    </location>
</feature>
<dbReference type="Proteomes" id="UP000027135">
    <property type="component" value="Unassembled WGS sequence"/>
</dbReference>
<feature type="region of interest" description="Disordered" evidence="1">
    <location>
        <begin position="112"/>
        <end position="133"/>
    </location>
</feature>
<dbReference type="GO" id="GO:0007026">
    <property type="term" value="P:negative regulation of microtubule depolymerization"/>
    <property type="evidence" value="ECO:0007669"/>
    <property type="project" value="TreeGrafter"/>
</dbReference>
<sequence length="557" mass="62708">MDNTQQKNNRASLRDQIMKWREERQTRLAGRILGNRQGKVSSAIFGTVTSSNVTTQSTDNNLPPSVAKNKPHKNPNTRPNTAPVIKHTLASKLRMIKANPLLEARGLITVPPKKKTENAGGNNRHTAQSNTVPLSSAVPPCLQHVTSFKQSSSLNLNSNERRGRRVNPQPVKRNVFVRRSLSTGPPVSRFQANKATENMNIRRIKSAVDIKDIKDAIIKEENEEQLDDTIPLQQQAQISYQTPQRARSNLSFKSVKGDKMLGPMPDVMRKRLSDWLHKRGKSFENFSHLHCFGLQASHIANDSANSRQHYKPGAVKGENKEKMVRQSCISNAEPPAPGNERPACSNLMEDNKENVRVGNSDQLVEDAIKDLLNIVRIGYPWDRCEEWLTMIRKFYPGVKEVPIYWECVAALQEVQGDFRSAVDCYEKAIIHGASLTKVGESLDQLMEKFNILNLNCDVGQDKSSSVKTPRKHEVDVRNIFKSTIIKFAQLQKALKRTNLGVEALSPYFIVTPVRRSTRASLSHYRSTPQLHYVNSLQQLGAGVQKPMVFQPNRAFDS</sequence>
<evidence type="ECO:0000313" key="2">
    <source>
        <dbReference type="EMBL" id="KDR07689.1"/>
    </source>
</evidence>
<reference evidence="2 3" key="1">
    <citation type="journal article" date="2014" name="Nat. Commun.">
        <title>Molecular traces of alternative social organization in a termite genome.</title>
        <authorList>
            <person name="Terrapon N."/>
            <person name="Li C."/>
            <person name="Robertson H.M."/>
            <person name="Ji L."/>
            <person name="Meng X."/>
            <person name="Booth W."/>
            <person name="Chen Z."/>
            <person name="Childers C.P."/>
            <person name="Glastad K.M."/>
            <person name="Gokhale K."/>
            <person name="Gowin J."/>
            <person name="Gronenberg W."/>
            <person name="Hermansen R.A."/>
            <person name="Hu H."/>
            <person name="Hunt B.G."/>
            <person name="Huylmans A.K."/>
            <person name="Khalil S.M."/>
            <person name="Mitchell R.D."/>
            <person name="Munoz-Torres M.C."/>
            <person name="Mustard J.A."/>
            <person name="Pan H."/>
            <person name="Reese J.T."/>
            <person name="Scharf M.E."/>
            <person name="Sun F."/>
            <person name="Vogel H."/>
            <person name="Xiao J."/>
            <person name="Yang W."/>
            <person name="Yang Z."/>
            <person name="Yang Z."/>
            <person name="Zhou J."/>
            <person name="Zhu J."/>
            <person name="Brent C.S."/>
            <person name="Elsik C.G."/>
            <person name="Goodisman M.A."/>
            <person name="Liberles D.A."/>
            <person name="Roe R.M."/>
            <person name="Vargo E.L."/>
            <person name="Vilcinskas A."/>
            <person name="Wang J."/>
            <person name="Bornberg-Bauer E."/>
            <person name="Korb J."/>
            <person name="Zhang G."/>
            <person name="Liebig J."/>
        </authorList>
    </citation>
    <scope>NUCLEOTIDE SEQUENCE [LARGE SCALE GENOMIC DNA]</scope>
    <source>
        <tissue evidence="2">Whole organism</tissue>
    </source>
</reference>
<dbReference type="OMA" id="NIVRIGY"/>
<protein>
    <recommendedName>
        <fullName evidence="4">Cytoskeleton-associated protein 2-like</fullName>
    </recommendedName>
</protein>
<keyword evidence="3" id="KW-1185">Reference proteome</keyword>
<dbReference type="PANTHER" id="PTHR16076:SF8">
    <property type="entry name" value="CYTOSKELETON-ASSOCIATED PROTEIN 2"/>
    <property type="match status" value="1"/>
</dbReference>
<dbReference type="OrthoDB" id="6350539at2759"/>
<gene>
    <name evidence="2" type="ORF">L798_02743</name>
</gene>
<feature type="region of interest" description="Disordered" evidence="1">
    <location>
        <begin position="51"/>
        <end position="82"/>
    </location>
</feature>
<dbReference type="InParanoid" id="A0A067QRF4"/>
<feature type="compositionally biased region" description="Polar residues" evidence="1">
    <location>
        <begin position="119"/>
        <end position="133"/>
    </location>
</feature>
<dbReference type="eggNOG" id="ENOG502SC7X">
    <property type="taxonomic scope" value="Eukaryota"/>
</dbReference>
<accession>A0A067QRF4</accession>
<dbReference type="InterPro" id="IPR026165">
    <property type="entry name" value="CKAP2_fam"/>
</dbReference>
<proteinExistence type="predicted"/>
<dbReference type="GO" id="GO:0015630">
    <property type="term" value="C:microtubule cytoskeleton"/>
    <property type="evidence" value="ECO:0007669"/>
    <property type="project" value="TreeGrafter"/>
</dbReference>
<dbReference type="EMBL" id="KK853424">
    <property type="protein sequence ID" value="KDR07689.1"/>
    <property type="molecule type" value="Genomic_DNA"/>
</dbReference>